<keyword evidence="1" id="KW-0677">Repeat</keyword>
<accession>A0A382RPR7</accession>
<dbReference type="SMART" id="SM00248">
    <property type="entry name" value="ANK"/>
    <property type="match status" value="3"/>
</dbReference>
<dbReference type="PANTHER" id="PTHR24171">
    <property type="entry name" value="ANKYRIN REPEAT DOMAIN-CONTAINING PROTEIN 39-RELATED"/>
    <property type="match status" value="1"/>
</dbReference>
<sequence>MTAKLTAVIAAILVAGCGNPQPPTVENVVEAAQPVPPPEPQTAKIETPDAPLWEAARTGNIEAVRLHLAGGMDANAKDEGGWVPLHGASGSGQREIVELLLANGAKVNVTALSGKTALDYASRAGHKKTADLLLQHGGKTRSELKTEGK</sequence>
<evidence type="ECO:0000256" key="2">
    <source>
        <dbReference type="ARBA" id="ARBA00023043"/>
    </source>
</evidence>
<dbReference type="GO" id="GO:0085020">
    <property type="term" value="P:protein K6-linked ubiquitination"/>
    <property type="evidence" value="ECO:0007669"/>
    <property type="project" value="TreeGrafter"/>
</dbReference>
<evidence type="ECO:0000256" key="1">
    <source>
        <dbReference type="ARBA" id="ARBA00022737"/>
    </source>
</evidence>
<proteinExistence type="predicted"/>
<protein>
    <submittedName>
        <fullName evidence="3">Uncharacterized protein</fullName>
    </submittedName>
</protein>
<gene>
    <name evidence="3" type="ORF">METZ01_LOCUS351485</name>
</gene>
<organism evidence="3">
    <name type="scientific">marine metagenome</name>
    <dbReference type="NCBI Taxonomy" id="408172"/>
    <lineage>
        <taxon>unclassified sequences</taxon>
        <taxon>metagenomes</taxon>
        <taxon>ecological metagenomes</taxon>
    </lineage>
</organism>
<dbReference type="AlphaFoldDB" id="A0A382RPR7"/>
<dbReference type="Pfam" id="PF12796">
    <property type="entry name" value="Ank_2"/>
    <property type="match status" value="1"/>
</dbReference>
<dbReference type="PANTHER" id="PTHR24171:SF8">
    <property type="entry name" value="BRCA1-ASSOCIATED RING DOMAIN PROTEIN 1"/>
    <property type="match status" value="1"/>
</dbReference>
<dbReference type="GO" id="GO:0070531">
    <property type="term" value="C:BRCA1-A complex"/>
    <property type="evidence" value="ECO:0007669"/>
    <property type="project" value="TreeGrafter"/>
</dbReference>
<dbReference type="Gene3D" id="1.25.40.20">
    <property type="entry name" value="Ankyrin repeat-containing domain"/>
    <property type="match status" value="1"/>
</dbReference>
<dbReference type="PROSITE" id="PS50088">
    <property type="entry name" value="ANK_REPEAT"/>
    <property type="match status" value="3"/>
</dbReference>
<dbReference type="PROSITE" id="PS50297">
    <property type="entry name" value="ANK_REP_REGION"/>
    <property type="match status" value="2"/>
</dbReference>
<keyword evidence="2" id="KW-0040">ANK repeat</keyword>
<evidence type="ECO:0000313" key="3">
    <source>
        <dbReference type="EMBL" id="SVC98631.1"/>
    </source>
</evidence>
<reference evidence="3" key="1">
    <citation type="submission" date="2018-05" db="EMBL/GenBank/DDBJ databases">
        <authorList>
            <person name="Lanie J.A."/>
            <person name="Ng W.-L."/>
            <person name="Kazmierczak K.M."/>
            <person name="Andrzejewski T.M."/>
            <person name="Davidsen T.M."/>
            <person name="Wayne K.J."/>
            <person name="Tettelin H."/>
            <person name="Glass J.I."/>
            <person name="Rusch D."/>
            <person name="Podicherti R."/>
            <person name="Tsui H.-C.T."/>
            <person name="Winkler M.E."/>
        </authorList>
    </citation>
    <scope>NUCLEOTIDE SEQUENCE</scope>
</reference>
<dbReference type="PROSITE" id="PS51257">
    <property type="entry name" value="PROKAR_LIPOPROTEIN"/>
    <property type="match status" value="1"/>
</dbReference>
<dbReference type="InterPro" id="IPR036770">
    <property type="entry name" value="Ankyrin_rpt-contain_sf"/>
</dbReference>
<name>A0A382RPR7_9ZZZZ</name>
<dbReference type="GO" id="GO:0004842">
    <property type="term" value="F:ubiquitin-protein transferase activity"/>
    <property type="evidence" value="ECO:0007669"/>
    <property type="project" value="TreeGrafter"/>
</dbReference>
<dbReference type="SUPFAM" id="SSF48403">
    <property type="entry name" value="Ankyrin repeat"/>
    <property type="match status" value="1"/>
</dbReference>
<dbReference type="InterPro" id="IPR002110">
    <property type="entry name" value="Ankyrin_rpt"/>
</dbReference>
<dbReference type="GO" id="GO:0031436">
    <property type="term" value="C:BRCA1-BARD1 complex"/>
    <property type="evidence" value="ECO:0007669"/>
    <property type="project" value="TreeGrafter"/>
</dbReference>
<dbReference type="EMBL" id="UINC01122674">
    <property type="protein sequence ID" value="SVC98631.1"/>
    <property type="molecule type" value="Genomic_DNA"/>
</dbReference>